<dbReference type="AlphaFoldDB" id="A0A1H6WFG6"/>
<evidence type="ECO:0000313" key="2">
    <source>
        <dbReference type="Proteomes" id="UP000183077"/>
    </source>
</evidence>
<gene>
    <name evidence="1" type="ORF">SAMN04488018_11318</name>
</gene>
<name>A0A1H6WFG6_9FLAO</name>
<proteinExistence type="predicted"/>
<reference evidence="1 2" key="1">
    <citation type="submission" date="2016-10" db="EMBL/GenBank/DDBJ databases">
        <authorList>
            <person name="de Groot N.N."/>
        </authorList>
    </citation>
    <scope>NUCLEOTIDE SEQUENCE [LARGE SCALE GENOMIC DNA]</scope>
    <source>
        <strain evidence="1 2">DSM 23048</strain>
    </source>
</reference>
<evidence type="ECO:0000313" key="1">
    <source>
        <dbReference type="EMBL" id="SEJ12837.1"/>
    </source>
</evidence>
<sequence length="257" mass="29500">MAVFKGTLREFNDYVGPLARNIVANMARKLKAHTTCREKGCNKRKPLEAAHIKGKDRPTIIATILSDYKIDHDLYEVDLEEFKSKFIAQHQPIEDVILPMCKEHHLAYDKKHKIESELPVVIDELVNEEGQNTYTEADLENISSLEFKSLEKAIKKFSISDIKDKISKELNLAKQQISVSNISDSNGLWNFDINKSKFAQDFAFVFYDQKAQTYKISIFEGNSLELSNFGEKNDGQVVRFFVDANYQDKSGFKFSIQ</sequence>
<organism evidence="1 2">
    <name type="scientific">Myroides marinus</name>
    <dbReference type="NCBI Taxonomy" id="703342"/>
    <lineage>
        <taxon>Bacteria</taxon>
        <taxon>Pseudomonadati</taxon>
        <taxon>Bacteroidota</taxon>
        <taxon>Flavobacteriia</taxon>
        <taxon>Flavobacteriales</taxon>
        <taxon>Flavobacteriaceae</taxon>
        <taxon>Myroides</taxon>
    </lineage>
</organism>
<dbReference type="GeneID" id="82257765"/>
<accession>A0A1H6WFG6</accession>
<dbReference type="Proteomes" id="UP000183077">
    <property type="component" value="Unassembled WGS sequence"/>
</dbReference>
<dbReference type="RefSeq" id="WP_006266626.1">
    <property type="nucleotide sequence ID" value="NZ_FNYS01000013.1"/>
</dbReference>
<protein>
    <submittedName>
        <fullName evidence="1">Uncharacterized protein</fullName>
    </submittedName>
</protein>
<dbReference type="EMBL" id="FNYS01000013">
    <property type="protein sequence ID" value="SEJ12837.1"/>
    <property type="molecule type" value="Genomic_DNA"/>
</dbReference>